<dbReference type="HAMAP" id="MF_00180">
    <property type="entry name" value="RibB"/>
    <property type="match status" value="1"/>
</dbReference>
<evidence type="ECO:0000256" key="6">
    <source>
        <dbReference type="ARBA" id="ARBA00012762"/>
    </source>
</evidence>
<keyword evidence="10" id="KW-0378">Hydrolase</keyword>
<keyword evidence="16" id="KW-0511">Multifunctional enzyme</keyword>
<comment type="cofactor">
    <cofactor evidence="1">
        <name>Mn(2+)</name>
        <dbReference type="ChEBI" id="CHEBI:29035"/>
    </cofactor>
</comment>
<comment type="cofactor">
    <cofactor evidence="2">
        <name>Mg(2+)</name>
        <dbReference type="ChEBI" id="CHEBI:18420"/>
    </cofactor>
</comment>
<dbReference type="GO" id="GO:0009231">
    <property type="term" value="P:riboflavin biosynthetic process"/>
    <property type="evidence" value="ECO:0007669"/>
    <property type="project" value="UniProtKB-UniPathway"/>
</dbReference>
<gene>
    <name evidence="19" type="ORF">METZ01_LOCUS6957</name>
</gene>
<dbReference type="PANTHER" id="PTHR21327">
    <property type="entry name" value="GTP CYCLOHYDROLASE II-RELATED"/>
    <property type="match status" value="1"/>
</dbReference>
<evidence type="ECO:0000256" key="12">
    <source>
        <dbReference type="ARBA" id="ARBA00022842"/>
    </source>
</evidence>
<keyword evidence="11" id="KW-0862">Zinc</keyword>
<dbReference type="NCBIfam" id="NF001591">
    <property type="entry name" value="PRK00393.1"/>
    <property type="match status" value="1"/>
</dbReference>
<comment type="catalytic activity">
    <reaction evidence="17">
        <text>GTP + 4 H2O = 2,5-diamino-6-hydroxy-4-(5-phosphoribosylamino)-pyrimidine + formate + 2 phosphate + 3 H(+)</text>
        <dbReference type="Rhea" id="RHEA:23704"/>
        <dbReference type="ChEBI" id="CHEBI:15377"/>
        <dbReference type="ChEBI" id="CHEBI:15378"/>
        <dbReference type="ChEBI" id="CHEBI:15740"/>
        <dbReference type="ChEBI" id="CHEBI:37565"/>
        <dbReference type="ChEBI" id="CHEBI:43474"/>
        <dbReference type="ChEBI" id="CHEBI:58614"/>
        <dbReference type="EC" id="3.5.4.25"/>
    </reaction>
</comment>
<comment type="pathway">
    <text evidence="4">Cofactor biosynthesis; riboflavin biosynthesis; 5-amino-6-(D-ribitylamino)uracil from GTP: step 1/4.</text>
</comment>
<comment type="cofactor">
    <cofactor evidence="3">
        <name>Zn(2+)</name>
        <dbReference type="ChEBI" id="CHEBI:29105"/>
    </cofactor>
</comment>
<dbReference type="Pfam" id="PF00925">
    <property type="entry name" value="GTP_cyclohydro2"/>
    <property type="match status" value="1"/>
</dbReference>
<dbReference type="GO" id="GO:0008686">
    <property type="term" value="F:3,4-dihydroxy-2-butanone-4-phosphate synthase activity"/>
    <property type="evidence" value="ECO:0007669"/>
    <property type="project" value="InterPro"/>
</dbReference>
<evidence type="ECO:0000256" key="9">
    <source>
        <dbReference type="ARBA" id="ARBA00022741"/>
    </source>
</evidence>
<evidence type="ECO:0000259" key="18">
    <source>
        <dbReference type="Pfam" id="PF00925"/>
    </source>
</evidence>
<evidence type="ECO:0000256" key="14">
    <source>
        <dbReference type="ARBA" id="ARBA00023211"/>
    </source>
</evidence>
<keyword evidence="8" id="KW-0479">Metal-binding</keyword>
<dbReference type="InterPro" id="IPR000422">
    <property type="entry name" value="DHBP_synthase_RibB"/>
</dbReference>
<dbReference type="FunFam" id="3.40.50.10990:FF:000001">
    <property type="entry name" value="Riboflavin biosynthesis protein RibBA"/>
    <property type="match status" value="1"/>
</dbReference>
<keyword evidence="7" id="KW-0686">Riboflavin biosynthesis</keyword>
<keyword evidence="9" id="KW-0547">Nucleotide-binding</keyword>
<dbReference type="EMBL" id="UINC01000368">
    <property type="protein sequence ID" value="SUZ54103.1"/>
    <property type="molecule type" value="Genomic_DNA"/>
</dbReference>
<dbReference type="Gene3D" id="3.90.870.10">
    <property type="entry name" value="DHBP synthase"/>
    <property type="match status" value="1"/>
</dbReference>
<dbReference type="InterPro" id="IPR032677">
    <property type="entry name" value="GTP_cyclohydro_II"/>
</dbReference>
<evidence type="ECO:0000256" key="7">
    <source>
        <dbReference type="ARBA" id="ARBA00022619"/>
    </source>
</evidence>
<feature type="domain" description="GTP cyclohydrolase II" evidence="18">
    <location>
        <begin position="228"/>
        <end position="393"/>
    </location>
</feature>
<dbReference type="InterPro" id="IPR036144">
    <property type="entry name" value="RibA-like_sf"/>
</dbReference>
<dbReference type="PIRSF" id="PIRSF001259">
    <property type="entry name" value="RibA"/>
    <property type="match status" value="1"/>
</dbReference>
<evidence type="ECO:0000256" key="16">
    <source>
        <dbReference type="ARBA" id="ARBA00023268"/>
    </source>
</evidence>
<evidence type="ECO:0000256" key="2">
    <source>
        <dbReference type="ARBA" id="ARBA00001946"/>
    </source>
</evidence>
<evidence type="ECO:0000256" key="8">
    <source>
        <dbReference type="ARBA" id="ARBA00022723"/>
    </source>
</evidence>
<dbReference type="NCBIfam" id="TIGR00506">
    <property type="entry name" value="ribB"/>
    <property type="match status" value="1"/>
</dbReference>
<accession>A0A381NKQ2</accession>
<dbReference type="CDD" id="cd00641">
    <property type="entry name" value="GTP_cyclohydro2"/>
    <property type="match status" value="1"/>
</dbReference>
<dbReference type="GO" id="GO:0003935">
    <property type="term" value="F:GTP cyclohydrolase II activity"/>
    <property type="evidence" value="ECO:0007669"/>
    <property type="project" value="UniProtKB-EC"/>
</dbReference>
<dbReference type="UniPathway" id="UPA00275">
    <property type="reaction ID" value="UER00400"/>
</dbReference>
<evidence type="ECO:0000256" key="15">
    <source>
        <dbReference type="ARBA" id="ARBA00023239"/>
    </source>
</evidence>
<evidence type="ECO:0000256" key="5">
    <source>
        <dbReference type="ARBA" id="ARBA00005520"/>
    </source>
</evidence>
<dbReference type="Pfam" id="PF00926">
    <property type="entry name" value="DHBP_synthase"/>
    <property type="match status" value="1"/>
</dbReference>
<dbReference type="GO" id="GO:0005829">
    <property type="term" value="C:cytosol"/>
    <property type="evidence" value="ECO:0007669"/>
    <property type="project" value="TreeGrafter"/>
</dbReference>
<sequence>MKSRSVGSKVSLKVAHRSEDYGFSSVEDAVAAFRSGRMIIVVDDEDRENEGDLTIAADKITPEAINFMARFGRGLICMPMTTERLDELDIPLMVSQNTARFDTAFCVSIEAKESTSTGISAGDRAATVRAAMDPETRPADLARPGHMFPLRARPGGVLVRSGQTEAAVDLARIAGLNPAGVICEIMNDDGTMSRVPELAKFAGLHNLPMITIADLIKYRMATECLVKRLASAKLPTDFGEFRVVAYKNIIGNETHVAMVRGEIGDGQDVVVRVHSRCLTGDVFHSTRCPCRRQLDASLARISQEPRAVLLYLNQDSQGMTLANQILAYELQDQGLNSVEANERIGVTPDQRDYGIGAQILRDLGVRSMRILTNNPRKFVGLDGYGLSIIESIPFAVGSNADSSRSLGSG</sequence>
<evidence type="ECO:0000256" key="3">
    <source>
        <dbReference type="ARBA" id="ARBA00001947"/>
    </source>
</evidence>
<dbReference type="EC" id="3.5.4.25" evidence="6"/>
<organism evidence="19">
    <name type="scientific">marine metagenome</name>
    <dbReference type="NCBI Taxonomy" id="408172"/>
    <lineage>
        <taxon>unclassified sequences</taxon>
        <taxon>metagenomes</taxon>
        <taxon>ecological metagenomes</taxon>
    </lineage>
</organism>
<name>A0A381NKQ2_9ZZZZ</name>
<dbReference type="InterPro" id="IPR000926">
    <property type="entry name" value="RibA"/>
</dbReference>
<protein>
    <recommendedName>
        <fullName evidence="6">GTP cyclohydrolase II</fullName>
        <ecNumber evidence="6">3.5.4.25</ecNumber>
    </recommendedName>
</protein>
<evidence type="ECO:0000313" key="19">
    <source>
        <dbReference type="EMBL" id="SUZ54103.1"/>
    </source>
</evidence>
<reference evidence="19" key="1">
    <citation type="submission" date="2018-05" db="EMBL/GenBank/DDBJ databases">
        <authorList>
            <person name="Lanie J.A."/>
            <person name="Ng W.-L."/>
            <person name="Kazmierczak K.M."/>
            <person name="Andrzejewski T.M."/>
            <person name="Davidsen T.M."/>
            <person name="Wayne K.J."/>
            <person name="Tettelin H."/>
            <person name="Glass J.I."/>
            <person name="Rusch D."/>
            <person name="Podicherti R."/>
            <person name="Tsui H.-C.T."/>
            <person name="Winkler M.E."/>
        </authorList>
    </citation>
    <scope>NUCLEOTIDE SEQUENCE</scope>
</reference>
<keyword evidence="12" id="KW-0460">Magnesium</keyword>
<evidence type="ECO:0000256" key="4">
    <source>
        <dbReference type="ARBA" id="ARBA00004853"/>
    </source>
</evidence>
<dbReference type="SUPFAM" id="SSF55821">
    <property type="entry name" value="YrdC/RibB"/>
    <property type="match status" value="1"/>
</dbReference>
<keyword evidence="14" id="KW-0464">Manganese</keyword>
<dbReference type="InterPro" id="IPR017945">
    <property type="entry name" value="DHBP_synth_RibB-like_a/b_dom"/>
</dbReference>
<dbReference type="Gene3D" id="3.40.50.10990">
    <property type="entry name" value="GTP cyclohydrolase II"/>
    <property type="match status" value="1"/>
</dbReference>
<keyword evidence="13" id="KW-0342">GTP-binding</keyword>
<dbReference type="FunFam" id="3.90.870.10:FF:000001">
    <property type="entry name" value="Riboflavin biosynthesis protein RibBA"/>
    <property type="match status" value="1"/>
</dbReference>
<dbReference type="SUPFAM" id="SSF142695">
    <property type="entry name" value="RibA-like"/>
    <property type="match status" value="1"/>
</dbReference>
<proteinExistence type="inferred from homology"/>
<comment type="similarity">
    <text evidence="5">In the N-terminal section; belongs to the DHBP synthase family.</text>
</comment>
<dbReference type="AlphaFoldDB" id="A0A381NKQ2"/>
<evidence type="ECO:0000256" key="10">
    <source>
        <dbReference type="ARBA" id="ARBA00022801"/>
    </source>
</evidence>
<evidence type="ECO:0000256" key="11">
    <source>
        <dbReference type="ARBA" id="ARBA00022833"/>
    </source>
</evidence>
<evidence type="ECO:0000256" key="17">
    <source>
        <dbReference type="ARBA" id="ARBA00049295"/>
    </source>
</evidence>
<evidence type="ECO:0000256" key="1">
    <source>
        <dbReference type="ARBA" id="ARBA00001936"/>
    </source>
</evidence>
<evidence type="ECO:0000256" key="13">
    <source>
        <dbReference type="ARBA" id="ARBA00023134"/>
    </source>
</evidence>
<dbReference type="GO" id="GO:0005525">
    <property type="term" value="F:GTP binding"/>
    <property type="evidence" value="ECO:0007669"/>
    <property type="project" value="UniProtKB-KW"/>
</dbReference>
<dbReference type="GO" id="GO:0046872">
    <property type="term" value="F:metal ion binding"/>
    <property type="evidence" value="ECO:0007669"/>
    <property type="project" value="UniProtKB-KW"/>
</dbReference>
<dbReference type="PANTHER" id="PTHR21327:SF18">
    <property type="entry name" value="3,4-DIHYDROXY-2-BUTANONE 4-PHOSPHATE SYNTHASE"/>
    <property type="match status" value="1"/>
</dbReference>
<keyword evidence="15" id="KW-0456">Lyase</keyword>